<accession>A0A392T5K2</accession>
<evidence type="ECO:0000313" key="2">
    <source>
        <dbReference type="EMBL" id="MCI55677.1"/>
    </source>
</evidence>
<keyword evidence="3" id="KW-1185">Reference proteome</keyword>
<name>A0A392T5K2_9FABA</name>
<evidence type="ECO:0000256" key="1">
    <source>
        <dbReference type="SAM" id="MobiDB-lite"/>
    </source>
</evidence>
<reference evidence="2 3" key="1">
    <citation type="journal article" date="2018" name="Front. Plant Sci.">
        <title>Red Clover (Trifolium pratense) and Zigzag Clover (T. medium) - A Picture of Genomic Similarities and Differences.</title>
        <authorList>
            <person name="Dluhosova J."/>
            <person name="Istvanek J."/>
            <person name="Nedelnik J."/>
            <person name="Repkova J."/>
        </authorList>
    </citation>
    <scope>NUCLEOTIDE SEQUENCE [LARGE SCALE GENOMIC DNA]</scope>
    <source>
        <strain evidence="3">cv. 10/8</strain>
        <tissue evidence="2">Leaf</tissue>
    </source>
</reference>
<proteinExistence type="predicted"/>
<comment type="caution">
    <text evidence="2">The sequence shown here is derived from an EMBL/GenBank/DDBJ whole genome shotgun (WGS) entry which is preliminary data.</text>
</comment>
<dbReference type="AlphaFoldDB" id="A0A392T5K2"/>
<feature type="region of interest" description="Disordered" evidence="1">
    <location>
        <begin position="50"/>
        <end position="84"/>
    </location>
</feature>
<feature type="non-terminal residue" evidence="2">
    <location>
        <position position="84"/>
    </location>
</feature>
<organism evidence="2 3">
    <name type="scientific">Trifolium medium</name>
    <dbReference type="NCBI Taxonomy" id="97028"/>
    <lineage>
        <taxon>Eukaryota</taxon>
        <taxon>Viridiplantae</taxon>
        <taxon>Streptophyta</taxon>
        <taxon>Embryophyta</taxon>
        <taxon>Tracheophyta</taxon>
        <taxon>Spermatophyta</taxon>
        <taxon>Magnoliopsida</taxon>
        <taxon>eudicotyledons</taxon>
        <taxon>Gunneridae</taxon>
        <taxon>Pentapetalae</taxon>
        <taxon>rosids</taxon>
        <taxon>fabids</taxon>
        <taxon>Fabales</taxon>
        <taxon>Fabaceae</taxon>
        <taxon>Papilionoideae</taxon>
        <taxon>50 kb inversion clade</taxon>
        <taxon>NPAAA clade</taxon>
        <taxon>Hologalegina</taxon>
        <taxon>IRL clade</taxon>
        <taxon>Trifolieae</taxon>
        <taxon>Trifolium</taxon>
    </lineage>
</organism>
<evidence type="ECO:0000313" key="3">
    <source>
        <dbReference type="Proteomes" id="UP000265520"/>
    </source>
</evidence>
<dbReference type="EMBL" id="LXQA010500007">
    <property type="protein sequence ID" value="MCI55677.1"/>
    <property type="molecule type" value="Genomic_DNA"/>
</dbReference>
<protein>
    <submittedName>
        <fullName evidence="2">Uncharacterized protein</fullName>
    </submittedName>
</protein>
<sequence length="84" mass="9210">MRLYLTLKGTPPSHGSVQNKVSAPLPILLSTPSSNHPLSPATLTPSRIHAISFHHEEPLRPRPSTSLPPPRTEQPTPDTTNPFY</sequence>
<feature type="compositionally biased region" description="Polar residues" evidence="1">
    <location>
        <begin position="73"/>
        <end position="84"/>
    </location>
</feature>
<dbReference type="Proteomes" id="UP000265520">
    <property type="component" value="Unassembled WGS sequence"/>
</dbReference>